<evidence type="ECO:0000256" key="7">
    <source>
        <dbReference type="SAM" id="MobiDB-lite"/>
    </source>
</evidence>
<dbReference type="GeneTree" id="ENSGT00950000183010"/>
<dbReference type="NCBIfam" id="TIGR01038">
    <property type="entry name" value="uL22_arch_euk"/>
    <property type="match status" value="1"/>
</dbReference>
<dbReference type="InterPro" id="IPR036394">
    <property type="entry name" value="Ribosomal_uL22_sf"/>
</dbReference>
<evidence type="ECO:0000313" key="8">
    <source>
        <dbReference type="Ensembl" id="ENSMLUP00000018750.1"/>
    </source>
</evidence>
<dbReference type="SUPFAM" id="SSF54843">
    <property type="entry name" value="Ribosomal protein L22"/>
    <property type="match status" value="1"/>
</dbReference>
<keyword evidence="9" id="KW-1185">Reference proteome</keyword>
<dbReference type="eggNOG" id="KOG3353">
    <property type="taxonomic scope" value="Eukaryota"/>
</dbReference>
<organism evidence="8 9">
    <name type="scientific">Myotis lucifugus</name>
    <name type="common">Little brown bat</name>
    <dbReference type="NCBI Taxonomy" id="59463"/>
    <lineage>
        <taxon>Eukaryota</taxon>
        <taxon>Metazoa</taxon>
        <taxon>Chordata</taxon>
        <taxon>Craniata</taxon>
        <taxon>Vertebrata</taxon>
        <taxon>Euteleostomi</taxon>
        <taxon>Mammalia</taxon>
        <taxon>Eutheria</taxon>
        <taxon>Laurasiatheria</taxon>
        <taxon>Chiroptera</taxon>
        <taxon>Yangochiroptera</taxon>
        <taxon>Vespertilionidae</taxon>
        <taxon>Myotis</taxon>
    </lineage>
</organism>
<dbReference type="Ensembl" id="ENSMLUT00000023827.1">
    <property type="protein sequence ID" value="ENSMLUP00000018750.1"/>
    <property type="gene ID" value="ENSMLUG00000027529.1"/>
</dbReference>
<dbReference type="Gene3D" id="3.90.470.10">
    <property type="entry name" value="Ribosomal protein L22/L17"/>
    <property type="match status" value="1"/>
</dbReference>
<proteinExistence type="inferred from homology"/>
<reference evidence="8" key="2">
    <citation type="submission" date="2025-08" db="UniProtKB">
        <authorList>
            <consortium name="Ensembl"/>
        </authorList>
    </citation>
    <scope>IDENTIFICATION</scope>
</reference>
<dbReference type="GO" id="GO:0003735">
    <property type="term" value="F:structural constituent of ribosome"/>
    <property type="evidence" value="ECO:0007669"/>
    <property type="project" value="InterPro"/>
</dbReference>
<evidence type="ECO:0000256" key="3">
    <source>
        <dbReference type="ARBA" id="ARBA00023274"/>
    </source>
</evidence>
<keyword evidence="3 6" id="KW-0687">Ribonucleoprotein</keyword>
<dbReference type="EMBL" id="AAPE02012409">
    <property type="status" value="NOT_ANNOTATED_CDS"/>
    <property type="molecule type" value="Genomic_DNA"/>
</dbReference>
<dbReference type="PANTHER" id="PTHR11593">
    <property type="entry name" value="60S RIBOSOMAL PROTEIN L17"/>
    <property type="match status" value="1"/>
</dbReference>
<evidence type="ECO:0000256" key="6">
    <source>
        <dbReference type="RuleBase" id="RU004005"/>
    </source>
</evidence>
<evidence type="ECO:0000313" key="9">
    <source>
        <dbReference type="Proteomes" id="UP000001074"/>
    </source>
</evidence>
<evidence type="ECO:0000256" key="1">
    <source>
        <dbReference type="ARBA" id="ARBA00009451"/>
    </source>
</evidence>
<reference evidence="8" key="3">
    <citation type="submission" date="2025-09" db="UniProtKB">
        <authorList>
            <consortium name="Ensembl"/>
        </authorList>
    </citation>
    <scope>IDENTIFICATION</scope>
</reference>
<dbReference type="PANTHER" id="PTHR11593:SF11">
    <property type="entry name" value="LARGE RIBOSOMAL SUBUNIT PROTEIN UL22"/>
    <property type="match status" value="1"/>
</dbReference>
<evidence type="ECO:0000256" key="2">
    <source>
        <dbReference type="ARBA" id="ARBA00022980"/>
    </source>
</evidence>
<dbReference type="STRING" id="59463.ENSMLUP00000018750"/>
<feature type="compositionally biased region" description="Basic residues" evidence="7">
    <location>
        <begin position="77"/>
        <end position="86"/>
    </location>
</feature>
<dbReference type="GO" id="GO:0022625">
    <property type="term" value="C:cytosolic large ribosomal subunit"/>
    <property type="evidence" value="ECO:0007669"/>
    <property type="project" value="TreeGrafter"/>
</dbReference>
<dbReference type="GO" id="GO:0002181">
    <property type="term" value="P:cytoplasmic translation"/>
    <property type="evidence" value="ECO:0007669"/>
    <property type="project" value="TreeGrafter"/>
</dbReference>
<feature type="region of interest" description="Disordered" evidence="7">
    <location>
        <begin position="74"/>
        <end position="137"/>
    </location>
</feature>
<evidence type="ECO:0000256" key="5">
    <source>
        <dbReference type="ARBA" id="ARBA00035325"/>
    </source>
</evidence>
<keyword evidence="2 6" id="KW-0689">Ribosomal protein</keyword>
<sequence>MNDVSLQKQRVPFRLYNGGVGKCAQQEQWGWTQGQWPKDNVEFLPPVLSNAESDAELKGVDVDSLTTEHAQVNRASKVQRRTHRAHGWMNPHPSSPCHMGRILTGKEQLVPTPEEEAAQNESISQKKLKKQKLWPGS</sequence>
<reference evidence="8 9" key="1">
    <citation type="journal article" date="2011" name="Nature">
        <title>A high-resolution map of human evolutionary constraint using 29 mammals.</title>
        <authorList>
            <person name="Lindblad-Toh K."/>
            <person name="Garber M."/>
            <person name="Zuk O."/>
            <person name="Lin M.F."/>
            <person name="Parker B.J."/>
            <person name="Washietl S."/>
            <person name="Kheradpour P."/>
            <person name="Ernst J."/>
            <person name="Jordan G."/>
            <person name="Mauceli E."/>
            <person name="Ward L.D."/>
            <person name="Lowe C.B."/>
            <person name="Holloway A.K."/>
            <person name="Clamp M."/>
            <person name="Gnerre S."/>
            <person name="Alfoldi J."/>
            <person name="Beal K."/>
            <person name="Chang J."/>
            <person name="Clawson H."/>
            <person name="Cuff J."/>
            <person name="Di Palma F."/>
            <person name="Fitzgerald S."/>
            <person name="Flicek P."/>
            <person name="Guttman M."/>
            <person name="Hubisz M.J."/>
            <person name="Jaffe D.B."/>
            <person name="Jungreis I."/>
            <person name="Kent W.J."/>
            <person name="Kostka D."/>
            <person name="Lara M."/>
            <person name="Martins A.L."/>
            <person name="Massingham T."/>
            <person name="Moltke I."/>
            <person name="Raney B.J."/>
            <person name="Rasmussen M.D."/>
            <person name="Robinson J."/>
            <person name="Stark A."/>
            <person name="Vilella A.J."/>
            <person name="Wen J."/>
            <person name="Xie X."/>
            <person name="Zody M.C."/>
            <person name="Baldwin J."/>
            <person name="Bloom T."/>
            <person name="Chin C.W."/>
            <person name="Heiman D."/>
            <person name="Nicol R."/>
            <person name="Nusbaum C."/>
            <person name="Young S."/>
            <person name="Wilkinson J."/>
            <person name="Worley K.C."/>
            <person name="Kovar C.L."/>
            <person name="Muzny D.M."/>
            <person name="Gibbs R.A."/>
            <person name="Cree A."/>
            <person name="Dihn H.H."/>
            <person name="Fowler G."/>
            <person name="Jhangiani S."/>
            <person name="Joshi V."/>
            <person name="Lee S."/>
            <person name="Lewis L.R."/>
            <person name="Nazareth L.V."/>
            <person name="Okwuonu G."/>
            <person name="Santibanez J."/>
            <person name="Warren W.C."/>
            <person name="Mardis E.R."/>
            <person name="Weinstock G.M."/>
            <person name="Wilson R.K."/>
            <person name="Delehaunty K."/>
            <person name="Dooling D."/>
            <person name="Fronik C."/>
            <person name="Fulton L."/>
            <person name="Fulton B."/>
            <person name="Graves T."/>
            <person name="Minx P."/>
            <person name="Sodergren E."/>
            <person name="Birney E."/>
            <person name="Margulies E.H."/>
            <person name="Herrero J."/>
            <person name="Green E.D."/>
            <person name="Haussler D."/>
            <person name="Siepel A."/>
            <person name="Goldman N."/>
            <person name="Pollard K.S."/>
            <person name="Pedersen J.S."/>
            <person name="Lander E.S."/>
            <person name="Kellis M."/>
        </authorList>
    </citation>
    <scope>NUCLEOTIDE SEQUENCE [LARGE SCALE GENOMIC DNA]</scope>
</reference>
<comment type="similarity">
    <text evidence="1 6">Belongs to the universal ribosomal protein uL22 family.</text>
</comment>
<feature type="compositionally biased region" description="Basic residues" evidence="7">
    <location>
        <begin position="126"/>
        <end position="137"/>
    </location>
</feature>
<dbReference type="Proteomes" id="UP000001074">
    <property type="component" value="Unassembled WGS sequence"/>
</dbReference>
<dbReference type="AlphaFoldDB" id="G1Q4W7"/>
<accession>G1Q4W7</accession>
<name>G1Q4W7_MYOLU</name>
<dbReference type="InterPro" id="IPR005721">
    <property type="entry name" value="Ribosomal_uL22_euk/arc"/>
</dbReference>
<dbReference type="InParanoid" id="G1Q4W7"/>
<dbReference type="HOGENOM" id="CLU_083987_0_1_1"/>
<dbReference type="Pfam" id="PF00237">
    <property type="entry name" value="Ribosomal_L22"/>
    <property type="match status" value="1"/>
</dbReference>
<evidence type="ECO:0000256" key="4">
    <source>
        <dbReference type="ARBA" id="ARBA00035207"/>
    </source>
</evidence>
<protein>
    <recommendedName>
        <fullName evidence="4">Large ribosomal subunit protein uL22</fullName>
    </recommendedName>
    <alternativeName>
        <fullName evidence="5">60S ribosomal protein L17</fullName>
    </alternativeName>
</protein>
<dbReference type="InterPro" id="IPR001063">
    <property type="entry name" value="Ribosomal_uL22"/>
</dbReference>